<dbReference type="GO" id="GO:0006355">
    <property type="term" value="P:regulation of DNA-templated transcription"/>
    <property type="evidence" value="ECO:0007669"/>
    <property type="project" value="InterPro"/>
</dbReference>
<dbReference type="InterPro" id="IPR017232">
    <property type="entry name" value="NtrY"/>
</dbReference>
<dbReference type="AlphaFoldDB" id="A0A2N9LAB2"/>
<keyword evidence="9" id="KW-0067">ATP-binding</keyword>
<comment type="catalytic activity">
    <reaction evidence="1">
        <text>ATP + protein L-histidine = ADP + protein N-phospho-L-histidine.</text>
        <dbReference type="EC" id="2.7.13.3"/>
    </reaction>
</comment>
<evidence type="ECO:0000256" key="14">
    <source>
        <dbReference type="SAM" id="Phobius"/>
    </source>
</evidence>
<dbReference type="SUPFAM" id="SSF47384">
    <property type="entry name" value="Homodimeric domain of signal transducing histidine kinase"/>
    <property type="match status" value="1"/>
</dbReference>
<dbReference type="GO" id="GO:0007234">
    <property type="term" value="P:osmosensory signaling via phosphorelay pathway"/>
    <property type="evidence" value="ECO:0007669"/>
    <property type="project" value="TreeGrafter"/>
</dbReference>
<evidence type="ECO:0000256" key="5">
    <source>
        <dbReference type="ARBA" id="ARBA00022679"/>
    </source>
</evidence>
<feature type="domain" description="Histidine kinase" evidence="15">
    <location>
        <begin position="526"/>
        <end position="740"/>
    </location>
</feature>
<evidence type="ECO:0000313" key="19">
    <source>
        <dbReference type="Proteomes" id="UP000239735"/>
    </source>
</evidence>
<comment type="subcellular location">
    <subcellularLocation>
        <location evidence="2">Membrane</location>
        <topology evidence="2">Multi-pass membrane protein</topology>
    </subcellularLocation>
</comment>
<dbReference type="InterPro" id="IPR035965">
    <property type="entry name" value="PAS-like_dom_sf"/>
</dbReference>
<dbReference type="Gene3D" id="1.10.287.130">
    <property type="match status" value="1"/>
</dbReference>
<gene>
    <name evidence="18" type="ORF">SBA5_290044</name>
</gene>
<keyword evidence="4" id="KW-0597">Phosphoprotein</keyword>
<dbReference type="SMART" id="SM00304">
    <property type="entry name" value="HAMP"/>
    <property type="match status" value="1"/>
</dbReference>
<name>A0A2N9LAB2_9BACT</name>
<dbReference type="SUPFAM" id="SSF55874">
    <property type="entry name" value="ATPase domain of HSP90 chaperone/DNA topoisomerase II/histidine kinase"/>
    <property type="match status" value="1"/>
</dbReference>
<evidence type="ECO:0000259" key="17">
    <source>
        <dbReference type="PROSITE" id="PS50885"/>
    </source>
</evidence>
<dbReference type="Gene3D" id="6.10.340.10">
    <property type="match status" value="1"/>
</dbReference>
<dbReference type="CDD" id="cd00082">
    <property type="entry name" value="HisKA"/>
    <property type="match status" value="1"/>
</dbReference>
<evidence type="ECO:0000256" key="7">
    <source>
        <dbReference type="ARBA" id="ARBA00022741"/>
    </source>
</evidence>
<dbReference type="GO" id="GO:0005524">
    <property type="term" value="F:ATP binding"/>
    <property type="evidence" value="ECO:0007669"/>
    <property type="project" value="UniProtKB-KW"/>
</dbReference>
<evidence type="ECO:0000259" key="15">
    <source>
        <dbReference type="PROSITE" id="PS50109"/>
    </source>
</evidence>
<evidence type="ECO:0000313" key="18">
    <source>
        <dbReference type="EMBL" id="SPE20190.1"/>
    </source>
</evidence>
<keyword evidence="11" id="KW-0902">Two-component regulatory system</keyword>
<dbReference type="CDD" id="cd00075">
    <property type="entry name" value="HATPase"/>
    <property type="match status" value="1"/>
</dbReference>
<feature type="transmembrane region" description="Helical" evidence="14">
    <location>
        <begin position="302"/>
        <end position="324"/>
    </location>
</feature>
<dbReference type="GO" id="GO:0000156">
    <property type="term" value="F:phosphorelay response regulator activity"/>
    <property type="evidence" value="ECO:0007669"/>
    <property type="project" value="TreeGrafter"/>
</dbReference>
<evidence type="ECO:0000256" key="10">
    <source>
        <dbReference type="ARBA" id="ARBA00022989"/>
    </source>
</evidence>
<dbReference type="GO" id="GO:0030295">
    <property type="term" value="F:protein kinase activator activity"/>
    <property type="evidence" value="ECO:0007669"/>
    <property type="project" value="TreeGrafter"/>
</dbReference>
<dbReference type="CDD" id="cd06225">
    <property type="entry name" value="HAMP"/>
    <property type="match status" value="1"/>
</dbReference>
<dbReference type="InterPro" id="IPR003594">
    <property type="entry name" value="HATPase_dom"/>
</dbReference>
<protein>
    <recommendedName>
        <fullName evidence="3">histidine kinase</fullName>
        <ecNumber evidence="3">2.7.13.3</ecNumber>
    </recommendedName>
</protein>
<keyword evidence="8" id="KW-0418">Kinase</keyword>
<dbReference type="InterPro" id="IPR004358">
    <property type="entry name" value="Sig_transdc_His_kin-like_C"/>
</dbReference>
<dbReference type="Pfam" id="PF00512">
    <property type="entry name" value="HisKA"/>
    <property type="match status" value="1"/>
</dbReference>
<dbReference type="InterPro" id="IPR003660">
    <property type="entry name" value="HAMP_dom"/>
</dbReference>
<evidence type="ECO:0000256" key="11">
    <source>
        <dbReference type="ARBA" id="ARBA00023012"/>
    </source>
</evidence>
<dbReference type="OrthoDB" id="9815750at2"/>
<dbReference type="SMART" id="SM00091">
    <property type="entry name" value="PAS"/>
    <property type="match status" value="1"/>
</dbReference>
<accession>A0A2N9LAB2</accession>
<dbReference type="PROSITE" id="PS50112">
    <property type="entry name" value="PAS"/>
    <property type="match status" value="1"/>
</dbReference>
<dbReference type="InterPro" id="IPR013767">
    <property type="entry name" value="PAS_fold"/>
</dbReference>
<dbReference type="Proteomes" id="UP000239735">
    <property type="component" value="Unassembled WGS sequence"/>
</dbReference>
<dbReference type="SUPFAM" id="SSF55785">
    <property type="entry name" value="PYP-like sensor domain (PAS domain)"/>
    <property type="match status" value="1"/>
</dbReference>
<dbReference type="SMART" id="SM00387">
    <property type="entry name" value="HATPase_c"/>
    <property type="match status" value="1"/>
</dbReference>
<dbReference type="PRINTS" id="PR00344">
    <property type="entry name" value="BCTRLSENSOR"/>
</dbReference>
<dbReference type="Pfam" id="PF00672">
    <property type="entry name" value="HAMP"/>
    <property type="match status" value="1"/>
</dbReference>
<keyword evidence="5 18" id="KW-0808">Transferase</keyword>
<dbReference type="Gene3D" id="3.30.450.20">
    <property type="entry name" value="PAS domain"/>
    <property type="match status" value="1"/>
</dbReference>
<evidence type="ECO:0000256" key="12">
    <source>
        <dbReference type="ARBA" id="ARBA00023136"/>
    </source>
</evidence>
<evidence type="ECO:0000256" key="9">
    <source>
        <dbReference type="ARBA" id="ARBA00022840"/>
    </source>
</evidence>
<dbReference type="InterPro" id="IPR003661">
    <property type="entry name" value="HisK_dim/P_dom"/>
</dbReference>
<dbReference type="SUPFAM" id="SSF158472">
    <property type="entry name" value="HAMP domain-like"/>
    <property type="match status" value="1"/>
</dbReference>
<feature type="region of interest" description="Disordered" evidence="13">
    <location>
        <begin position="745"/>
        <end position="788"/>
    </location>
</feature>
<evidence type="ECO:0000256" key="13">
    <source>
        <dbReference type="SAM" id="MobiDB-lite"/>
    </source>
</evidence>
<dbReference type="PANTHER" id="PTHR42878:SF7">
    <property type="entry name" value="SENSOR HISTIDINE KINASE GLRK"/>
    <property type="match status" value="1"/>
</dbReference>
<dbReference type="EC" id="2.7.13.3" evidence="3"/>
<evidence type="ECO:0000256" key="6">
    <source>
        <dbReference type="ARBA" id="ARBA00022692"/>
    </source>
</evidence>
<feature type="transmembrane region" description="Helical" evidence="14">
    <location>
        <begin position="12"/>
        <end position="32"/>
    </location>
</feature>
<dbReference type="PROSITE" id="PS50885">
    <property type="entry name" value="HAMP"/>
    <property type="match status" value="1"/>
</dbReference>
<dbReference type="SMART" id="SM00388">
    <property type="entry name" value="HisKA"/>
    <property type="match status" value="1"/>
</dbReference>
<organism evidence="18 19">
    <name type="scientific">Candidatus Sulfuritelmatomonas gaucii</name>
    <dbReference type="NCBI Taxonomy" id="2043161"/>
    <lineage>
        <taxon>Bacteria</taxon>
        <taxon>Pseudomonadati</taxon>
        <taxon>Acidobacteriota</taxon>
        <taxon>Terriglobia</taxon>
        <taxon>Terriglobales</taxon>
        <taxon>Acidobacteriaceae</taxon>
        <taxon>Candidatus Sulfuritelmatomonas</taxon>
    </lineage>
</organism>
<feature type="domain" description="PAS" evidence="16">
    <location>
        <begin position="397"/>
        <end position="468"/>
    </location>
</feature>
<dbReference type="CDD" id="cd00130">
    <property type="entry name" value="PAS"/>
    <property type="match status" value="1"/>
</dbReference>
<keyword evidence="6 14" id="KW-0812">Transmembrane</keyword>
<keyword evidence="10 14" id="KW-1133">Transmembrane helix</keyword>
<keyword evidence="7" id="KW-0547">Nucleotide-binding</keyword>
<dbReference type="GO" id="GO:0016020">
    <property type="term" value="C:membrane"/>
    <property type="evidence" value="ECO:0007669"/>
    <property type="project" value="UniProtKB-SubCell"/>
</dbReference>
<evidence type="ECO:0000256" key="3">
    <source>
        <dbReference type="ARBA" id="ARBA00012438"/>
    </source>
</evidence>
<evidence type="ECO:0000259" key="16">
    <source>
        <dbReference type="PROSITE" id="PS50112"/>
    </source>
</evidence>
<dbReference type="PROSITE" id="PS50109">
    <property type="entry name" value="HIS_KIN"/>
    <property type="match status" value="1"/>
</dbReference>
<dbReference type="Pfam" id="PF02518">
    <property type="entry name" value="HATPase_c"/>
    <property type="match status" value="1"/>
</dbReference>
<dbReference type="InterPro" id="IPR005467">
    <property type="entry name" value="His_kinase_dom"/>
</dbReference>
<dbReference type="InterPro" id="IPR036890">
    <property type="entry name" value="HATPase_C_sf"/>
</dbReference>
<dbReference type="EMBL" id="OKRB01000085">
    <property type="protein sequence ID" value="SPE20190.1"/>
    <property type="molecule type" value="Genomic_DNA"/>
</dbReference>
<sequence>MRFFADPRRRSIALLTGGAVIVFFLLGTLQWFNTSWIDFLNPETYGQTMALTALEVLLFLLLLLLLLLLFRTVLRVYVGQGSSGVGARLRSRMVLGAILITVTPAALMSLFSYFLLNRSLERWFSPDALQLRDDSTTIVQELVEYVAGNAWSEARTVAESGAPDRDDQTLQQALSSRRITLEGGFLLVYGNDKKLIATFQAPPESSSAYLRLSTPQSGWTATPLRGPLSAAVLSAAQRNDHPVVDVMGQEYALGAAFTASGKTVIAVLPMPKGLNETTTRIRSGADEYMKLFHARRVIKNTLSLTLLLVTVFVFFSSVWLAVFLSKQITRPVEALADAMDAISAGIYEQRVEGISTGEMGELVRSFNHMAADLETSRQLAQTAQAQLTGANAAVEERRRELETIVETIPSGVVTLDASGIILQSNRAFAALMGLKEGASLAGEKIESILPADCAEDLAGVIRRANRMGAASTEVELHARGRVLHLAITSARLVLGDGKAGSVLVVEDTTELLRAQRQLAWKEVAQQVAHEIKNPLTPIALSAERIGRHLERGQADSPNIIRKCSEVILGCVGTLRTLVDQFSALAQFPAPQPRPCDMNQIVEEALALFGGRLDGITVKRDLEPGLPAVLVDPEAIRRALANLIDNAAEAMHGSLLRVLGMRTALSEDGAAIEVTVSDTGPGLTDEIRERLFLPFYSTKHRGTGLGLSIAAKIVQEHGGSISAESNSPKGARFLLRIPLMEPATLVDTRGPQEAISSSGSADRSSARWQSGGQSAPAVAGTETVKDLAS</sequence>
<keyword evidence="12 14" id="KW-0472">Membrane</keyword>
<dbReference type="PIRSF" id="PIRSF037532">
    <property type="entry name" value="STHK_NtrY"/>
    <property type="match status" value="1"/>
</dbReference>
<evidence type="ECO:0000256" key="4">
    <source>
        <dbReference type="ARBA" id="ARBA00022553"/>
    </source>
</evidence>
<evidence type="ECO:0000256" key="2">
    <source>
        <dbReference type="ARBA" id="ARBA00004141"/>
    </source>
</evidence>
<reference evidence="19" key="1">
    <citation type="submission" date="2018-02" db="EMBL/GenBank/DDBJ databases">
        <authorList>
            <person name="Hausmann B."/>
        </authorList>
    </citation>
    <scope>NUCLEOTIDE SEQUENCE [LARGE SCALE GENOMIC DNA]</scope>
    <source>
        <strain evidence="19">Peat soil MAG SbA5</strain>
    </source>
</reference>
<feature type="transmembrane region" description="Helical" evidence="14">
    <location>
        <begin position="52"/>
        <end position="74"/>
    </location>
</feature>
<evidence type="ECO:0000256" key="1">
    <source>
        <dbReference type="ARBA" id="ARBA00000085"/>
    </source>
</evidence>
<feature type="transmembrane region" description="Helical" evidence="14">
    <location>
        <begin position="94"/>
        <end position="116"/>
    </location>
</feature>
<feature type="domain" description="HAMP" evidence="17">
    <location>
        <begin position="326"/>
        <end position="378"/>
    </location>
</feature>
<dbReference type="PANTHER" id="PTHR42878">
    <property type="entry name" value="TWO-COMPONENT HISTIDINE KINASE"/>
    <property type="match status" value="1"/>
</dbReference>
<dbReference type="Gene3D" id="3.30.565.10">
    <property type="entry name" value="Histidine kinase-like ATPase, C-terminal domain"/>
    <property type="match status" value="1"/>
</dbReference>
<dbReference type="InterPro" id="IPR000014">
    <property type="entry name" value="PAS"/>
</dbReference>
<dbReference type="InterPro" id="IPR036097">
    <property type="entry name" value="HisK_dim/P_sf"/>
</dbReference>
<feature type="compositionally biased region" description="Low complexity" evidence="13">
    <location>
        <begin position="755"/>
        <end position="766"/>
    </location>
</feature>
<dbReference type="Pfam" id="PF00989">
    <property type="entry name" value="PAS"/>
    <property type="match status" value="1"/>
</dbReference>
<dbReference type="InterPro" id="IPR050351">
    <property type="entry name" value="BphY/WalK/GraS-like"/>
</dbReference>
<dbReference type="NCBIfam" id="TIGR00229">
    <property type="entry name" value="sensory_box"/>
    <property type="match status" value="1"/>
</dbReference>
<proteinExistence type="predicted"/>
<evidence type="ECO:0000256" key="8">
    <source>
        <dbReference type="ARBA" id="ARBA00022777"/>
    </source>
</evidence>
<dbReference type="GO" id="GO:0000155">
    <property type="term" value="F:phosphorelay sensor kinase activity"/>
    <property type="evidence" value="ECO:0007669"/>
    <property type="project" value="InterPro"/>
</dbReference>